<proteinExistence type="predicted"/>
<organism evidence="2 3">
    <name type="scientific">Lithospermum erythrorhizon</name>
    <name type="common">Purple gromwell</name>
    <name type="synonym">Lithospermum officinale var. erythrorhizon</name>
    <dbReference type="NCBI Taxonomy" id="34254"/>
    <lineage>
        <taxon>Eukaryota</taxon>
        <taxon>Viridiplantae</taxon>
        <taxon>Streptophyta</taxon>
        <taxon>Embryophyta</taxon>
        <taxon>Tracheophyta</taxon>
        <taxon>Spermatophyta</taxon>
        <taxon>Magnoliopsida</taxon>
        <taxon>eudicotyledons</taxon>
        <taxon>Gunneridae</taxon>
        <taxon>Pentapetalae</taxon>
        <taxon>asterids</taxon>
        <taxon>lamiids</taxon>
        <taxon>Boraginales</taxon>
        <taxon>Boraginaceae</taxon>
        <taxon>Boraginoideae</taxon>
        <taxon>Lithospermeae</taxon>
        <taxon>Lithospermum</taxon>
    </lineage>
</organism>
<comment type="caution">
    <text evidence="2">The sequence shown here is derived from an EMBL/GenBank/DDBJ whole genome shotgun (WGS) entry which is preliminary data.</text>
</comment>
<gene>
    <name evidence="2" type="ORF">LIER_32960</name>
</gene>
<evidence type="ECO:0000259" key="1">
    <source>
        <dbReference type="Pfam" id="PF13976"/>
    </source>
</evidence>
<feature type="domain" description="GAG-pre-integrase" evidence="1">
    <location>
        <begin position="127"/>
        <end position="163"/>
    </location>
</feature>
<dbReference type="EMBL" id="BAABME010012945">
    <property type="protein sequence ID" value="GAA0185672.1"/>
    <property type="molecule type" value="Genomic_DNA"/>
</dbReference>
<evidence type="ECO:0000313" key="2">
    <source>
        <dbReference type="EMBL" id="GAA0185672.1"/>
    </source>
</evidence>
<keyword evidence="3" id="KW-1185">Reference proteome</keyword>
<dbReference type="AlphaFoldDB" id="A0AAV3RZD5"/>
<dbReference type="Proteomes" id="UP001454036">
    <property type="component" value="Unassembled WGS sequence"/>
</dbReference>
<reference evidence="2 3" key="1">
    <citation type="submission" date="2024-01" db="EMBL/GenBank/DDBJ databases">
        <title>The complete chloroplast genome sequence of Lithospermum erythrorhizon: insights into the phylogenetic relationship among Boraginaceae species and the maternal lineages of purple gromwells.</title>
        <authorList>
            <person name="Okada T."/>
            <person name="Watanabe K."/>
        </authorList>
    </citation>
    <scope>NUCLEOTIDE SEQUENCE [LARGE SCALE GENOMIC DNA]</scope>
</reference>
<sequence>MLRIIFVYDGVEVSRGLKMMNPSTNILEEIRVMGKTVGDSTGIGYKRGITSNQKGEMKFVPVDGNQQSSTVVTTQRSKMRTDRVCISQLCDDGMKVFFSKEGCTVNNRCDQIVMKGVRFTDNCYMWTSVKALVSIKNKDSELWHKKLGHTNYRNNQQLISKEAL</sequence>
<protein>
    <recommendedName>
        <fullName evidence="1">GAG-pre-integrase domain-containing protein</fullName>
    </recommendedName>
</protein>
<evidence type="ECO:0000313" key="3">
    <source>
        <dbReference type="Proteomes" id="UP001454036"/>
    </source>
</evidence>
<name>A0AAV3RZD5_LITER</name>
<dbReference type="Pfam" id="PF13976">
    <property type="entry name" value="gag_pre-integrs"/>
    <property type="match status" value="1"/>
</dbReference>
<accession>A0AAV3RZD5</accession>
<dbReference type="InterPro" id="IPR025724">
    <property type="entry name" value="GAG-pre-integrase_dom"/>
</dbReference>